<evidence type="ECO:0000256" key="4">
    <source>
        <dbReference type="PROSITE-ProRule" id="PRU00335"/>
    </source>
</evidence>
<dbReference type="InterPro" id="IPR054156">
    <property type="entry name" value="YxaF_TetR_C"/>
</dbReference>
<dbReference type="PANTHER" id="PTHR47506:SF3">
    <property type="entry name" value="HTH-TYPE TRANSCRIPTIONAL REGULATOR LMRA"/>
    <property type="match status" value="1"/>
</dbReference>
<keyword evidence="1" id="KW-0805">Transcription regulation</keyword>
<evidence type="ECO:0000256" key="2">
    <source>
        <dbReference type="ARBA" id="ARBA00023125"/>
    </source>
</evidence>
<gene>
    <name evidence="6" type="ORF">EM808_08780</name>
</gene>
<reference evidence="6 7" key="1">
    <citation type="submission" date="2019-01" db="EMBL/GenBank/DDBJ databases">
        <title>Bacillus sp. M5HDSG1-1, whole genome shotgun sequence.</title>
        <authorList>
            <person name="Tuo L."/>
        </authorList>
    </citation>
    <scope>NUCLEOTIDE SEQUENCE [LARGE SCALE GENOMIC DNA]</scope>
    <source>
        <strain evidence="6 7">M5HDSG1-1</strain>
    </source>
</reference>
<dbReference type="SUPFAM" id="SSF46689">
    <property type="entry name" value="Homeodomain-like"/>
    <property type="match status" value="1"/>
</dbReference>
<dbReference type="PANTHER" id="PTHR47506">
    <property type="entry name" value="TRANSCRIPTIONAL REGULATORY PROTEIN"/>
    <property type="match status" value="1"/>
</dbReference>
<dbReference type="Pfam" id="PF21993">
    <property type="entry name" value="TetR_C_13_2"/>
    <property type="match status" value="1"/>
</dbReference>
<dbReference type="SUPFAM" id="SSF48498">
    <property type="entry name" value="Tetracyclin repressor-like, C-terminal domain"/>
    <property type="match status" value="1"/>
</dbReference>
<sequence length="191" mass="21122">MDTKLNSRDKILQTASRLFQLQGYHATGMNQIISESGLPKGSIYHHFPQGKELLAIEAVHFTSSFIERKLLTIMEEISDPVEAIQAFIKDTSSQFDSPESIEGIPVGLLASETALISEPLRLACIQAFSKWEKIIADKLIQNGEKDEHALKMGMLINSMIGGGIMQSITRKDKAPLIVVMETIPQILKTKG</sequence>
<dbReference type="Gene3D" id="1.10.357.10">
    <property type="entry name" value="Tetracycline Repressor, domain 2"/>
    <property type="match status" value="1"/>
</dbReference>
<dbReference type="Pfam" id="PF00440">
    <property type="entry name" value="TetR_N"/>
    <property type="match status" value="1"/>
</dbReference>
<dbReference type="GeneID" id="87618415"/>
<comment type="caution">
    <text evidence="6">The sequence shown here is derived from an EMBL/GenBank/DDBJ whole genome shotgun (WGS) entry which is preliminary data.</text>
</comment>
<dbReference type="PRINTS" id="PR00455">
    <property type="entry name" value="HTHTETR"/>
</dbReference>
<name>A0A3S2X578_9BACI</name>
<dbReference type="InterPro" id="IPR001647">
    <property type="entry name" value="HTH_TetR"/>
</dbReference>
<dbReference type="EMBL" id="RZTZ01000002">
    <property type="protein sequence ID" value="RVT65578.1"/>
    <property type="molecule type" value="Genomic_DNA"/>
</dbReference>
<evidence type="ECO:0000256" key="3">
    <source>
        <dbReference type="ARBA" id="ARBA00023163"/>
    </source>
</evidence>
<evidence type="ECO:0000259" key="5">
    <source>
        <dbReference type="PROSITE" id="PS50977"/>
    </source>
</evidence>
<organism evidence="6 7">
    <name type="scientific">Niallia taxi</name>
    <dbReference type="NCBI Taxonomy" id="2499688"/>
    <lineage>
        <taxon>Bacteria</taxon>
        <taxon>Bacillati</taxon>
        <taxon>Bacillota</taxon>
        <taxon>Bacilli</taxon>
        <taxon>Bacillales</taxon>
        <taxon>Bacillaceae</taxon>
        <taxon>Niallia</taxon>
    </lineage>
</organism>
<dbReference type="PROSITE" id="PS50977">
    <property type="entry name" value="HTH_TETR_2"/>
    <property type="match status" value="1"/>
</dbReference>
<dbReference type="InterPro" id="IPR036271">
    <property type="entry name" value="Tet_transcr_reg_TetR-rel_C_sf"/>
</dbReference>
<feature type="domain" description="HTH tetR-type" evidence="5">
    <location>
        <begin position="5"/>
        <end position="65"/>
    </location>
</feature>
<evidence type="ECO:0000256" key="1">
    <source>
        <dbReference type="ARBA" id="ARBA00023015"/>
    </source>
</evidence>
<feature type="DNA-binding region" description="H-T-H motif" evidence="4">
    <location>
        <begin position="28"/>
        <end position="47"/>
    </location>
</feature>
<keyword evidence="2 4" id="KW-0238">DNA-binding</keyword>
<evidence type="ECO:0000313" key="6">
    <source>
        <dbReference type="EMBL" id="RVT65578.1"/>
    </source>
</evidence>
<protein>
    <submittedName>
        <fullName evidence="6">TetR/AcrR family transcriptional regulator</fullName>
    </submittedName>
</protein>
<dbReference type="Proteomes" id="UP000288024">
    <property type="component" value="Unassembled WGS sequence"/>
</dbReference>
<dbReference type="AlphaFoldDB" id="A0A3S2X578"/>
<dbReference type="InterPro" id="IPR009057">
    <property type="entry name" value="Homeodomain-like_sf"/>
</dbReference>
<dbReference type="GO" id="GO:0003677">
    <property type="term" value="F:DNA binding"/>
    <property type="evidence" value="ECO:0007669"/>
    <property type="project" value="UniProtKB-UniRule"/>
</dbReference>
<keyword evidence="3" id="KW-0804">Transcription</keyword>
<accession>A0A3S2X578</accession>
<dbReference type="RefSeq" id="WP_127737796.1">
    <property type="nucleotide sequence ID" value="NZ_CAJCKN010000040.1"/>
</dbReference>
<keyword evidence="7" id="KW-1185">Reference proteome</keyword>
<evidence type="ECO:0000313" key="7">
    <source>
        <dbReference type="Proteomes" id="UP000288024"/>
    </source>
</evidence>
<proteinExistence type="predicted"/>